<dbReference type="GO" id="GO:0006952">
    <property type="term" value="P:defense response"/>
    <property type="evidence" value="ECO:0007669"/>
    <property type="project" value="InterPro"/>
</dbReference>
<gene>
    <name evidence="4" type="ORF">FSB_LOCUS43957</name>
</gene>
<sequence>MGIDYLITNTEKQEKKLVFMKKQVFDPSKELNDMKVRMAYLEWYRKLSKDNKIGYYDNYKNASHTSDLEITKHMKALTCYWEQIVDEAEKRPQTVGTSLRTRWLFAGTNYQRMIEPLFIAEYYKDDHQRDYINQGRAKHFKQLEQWYKETQKPASGPNDLKKQNMASILTEDPCFWAHFEEARISCKLLSSKESSVGEKESSKHNLIEFGNYLGGVVVDGVVAWEIGLGFLLIFETGLGLPVGNRLGGVVVDGVVAWPLGLLADLGMGVGFAHRSLPLLLPFCLPLSLSFTVPSHRAQPKRGERRVARDGYVGLDLGFGHGGEPRVMVGYTLQLVSFGCSGLIHSGGGGGGGGWEGFGLWLGVKAEPPEPMAPTESSHAAPLPLATELPIPVIGKDDHETDWYGAACGVGVFNSLENRTALTVPNHKGETIGKVVEKCLREWGIDIVLTITVDNASSNDMAIDYLRRKMKLKESCIVGCEFLHMRCCAHILNLIVQDGLKDIHESIAKVRNAMWWNSTYLMLKATEKFERAFDRLIIDDEQYMDYFEEPDGNGKKPKGPPRSLDWENVRLLCMKMKYEKYWGNIKKMNLLLFVAVILDPRYKMKYIVYWFNKWYAKPKAETMVEKVRGAIDRLYAHYATKFETASSSASGSISCVTSDVASSSMSSASDKHDPWKSAVGEFQHHLAQEDNGECKIEVDQYLSEASEPPCALGFDILGWWRVNSSKYKILSHVARDVMAVLVSTVASESTFSTGGRVLDSFRSSLSPLTVETLICCQNWLRSTSSPVKLREAMDKVQSIDEELESGFEKVIIEGDAESVLEVGTPDEAKFPSFSSGLELANLVVTSHLPYHSWAAVRELYREICQEVGPSSSSSVRFKVDQQPNFTIIAFFTWPAHSKIYIEGGGGGDLYHSISSSTLKETFPFFEFLCTKTNPHFSINKAALDLFHSIRGSLPYLKSQVPL</sequence>
<dbReference type="SUPFAM" id="SSF53098">
    <property type="entry name" value="Ribonuclease H-like"/>
    <property type="match status" value="1"/>
</dbReference>
<dbReference type="Pfam" id="PF05699">
    <property type="entry name" value="Dimer_Tnp_hAT"/>
    <property type="match status" value="1"/>
</dbReference>
<dbReference type="InterPro" id="IPR044603">
    <property type="entry name" value="SAG101-like"/>
</dbReference>
<dbReference type="PANTHER" id="PTHR46898:SF3">
    <property type="entry name" value="FUNGAL LIPASE-LIKE DOMAIN-CONTAINING PROTEIN"/>
    <property type="match status" value="1"/>
</dbReference>
<dbReference type="GO" id="GO:0046983">
    <property type="term" value="F:protein dimerization activity"/>
    <property type="evidence" value="ECO:0007669"/>
    <property type="project" value="InterPro"/>
</dbReference>
<feature type="domain" description="EDS1 EP" evidence="3">
    <location>
        <begin position="40"/>
        <end position="226"/>
    </location>
</feature>
<dbReference type="InterPro" id="IPR012337">
    <property type="entry name" value="RNaseH-like_sf"/>
</dbReference>
<evidence type="ECO:0008006" key="5">
    <source>
        <dbReference type="Google" id="ProtNLM"/>
    </source>
</evidence>
<protein>
    <recommendedName>
        <fullName evidence="5">HAT C-terminal dimerisation domain-containing protein</fullName>
    </recommendedName>
</protein>
<dbReference type="GO" id="GO:0003677">
    <property type="term" value="F:DNA binding"/>
    <property type="evidence" value="ECO:0007669"/>
    <property type="project" value="InterPro"/>
</dbReference>
<dbReference type="InterPro" id="IPR008906">
    <property type="entry name" value="HATC_C_dom"/>
</dbReference>
<name>A0A2N9HVG9_FAGSY</name>
<dbReference type="Pfam" id="PF14372">
    <property type="entry name" value="hAT-like_RNase-H"/>
    <property type="match status" value="1"/>
</dbReference>
<dbReference type="GO" id="GO:0052689">
    <property type="term" value="F:carboxylic ester hydrolase activity"/>
    <property type="evidence" value="ECO:0007669"/>
    <property type="project" value="InterPro"/>
</dbReference>
<evidence type="ECO:0000313" key="4">
    <source>
        <dbReference type="EMBL" id="SPD16075.1"/>
    </source>
</evidence>
<dbReference type="InterPro" id="IPR025525">
    <property type="entry name" value="hAT-like_transposase_RNase-H"/>
</dbReference>
<evidence type="ECO:0000259" key="3">
    <source>
        <dbReference type="Pfam" id="PF18117"/>
    </source>
</evidence>
<dbReference type="InterPro" id="IPR041266">
    <property type="entry name" value="EDS1_EP"/>
</dbReference>
<dbReference type="PANTHER" id="PTHR46898">
    <property type="entry name" value="SENESCENCE-ASSOCIATED CARBOXYLESTERASE 101"/>
    <property type="match status" value="1"/>
</dbReference>
<dbReference type="AlphaFoldDB" id="A0A2N9HVG9"/>
<evidence type="ECO:0000259" key="2">
    <source>
        <dbReference type="Pfam" id="PF14372"/>
    </source>
</evidence>
<dbReference type="Pfam" id="PF18117">
    <property type="entry name" value="EDS1_EP"/>
    <property type="match status" value="1"/>
</dbReference>
<dbReference type="EMBL" id="OIVN01004215">
    <property type="protein sequence ID" value="SPD16075.1"/>
    <property type="molecule type" value="Genomic_DNA"/>
</dbReference>
<accession>A0A2N9HVG9</accession>
<feature type="domain" description="HAT C-terminal dimerisation" evidence="1">
    <location>
        <begin position="696"/>
        <end position="779"/>
    </location>
</feature>
<proteinExistence type="predicted"/>
<feature type="domain" description="hAT-like transposase RNase-H fold" evidence="2">
    <location>
        <begin position="572"/>
        <end position="637"/>
    </location>
</feature>
<evidence type="ECO:0000259" key="1">
    <source>
        <dbReference type="Pfam" id="PF05699"/>
    </source>
</evidence>
<organism evidence="4">
    <name type="scientific">Fagus sylvatica</name>
    <name type="common">Beechnut</name>
    <dbReference type="NCBI Taxonomy" id="28930"/>
    <lineage>
        <taxon>Eukaryota</taxon>
        <taxon>Viridiplantae</taxon>
        <taxon>Streptophyta</taxon>
        <taxon>Embryophyta</taxon>
        <taxon>Tracheophyta</taxon>
        <taxon>Spermatophyta</taxon>
        <taxon>Magnoliopsida</taxon>
        <taxon>eudicotyledons</taxon>
        <taxon>Gunneridae</taxon>
        <taxon>Pentapetalae</taxon>
        <taxon>rosids</taxon>
        <taxon>fabids</taxon>
        <taxon>Fagales</taxon>
        <taxon>Fagaceae</taxon>
        <taxon>Fagus</taxon>
    </lineage>
</organism>
<reference evidence="4" key="1">
    <citation type="submission" date="2018-02" db="EMBL/GenBank/DDBJ databases">
        <authorList>
            <person name="Cohen D.B."/>
            <person name="Kent A.D."/>
        </authorList>
    </citation>
    <scope>NUCLEOTIDE SEQUENCE</scope>
</reference>